<name>M2MJX6_BAUPA</name>
<accession>M2MJX6</accession>
<organism evidence="1 2">
    <name type="scientific">Baudoinia panamericana (strain UAMH 10762)</name>
    <name type="common">Angels' share fungus</name>
    <name type="synonym">Baudoinia compniacensis (strain UAMH 10762)</name>
    <dbReference type="NCBI Taxonomy" id="717646"/>
    <lineage>
        <taxon>Eukaryota</taxon>
        <taxon>Fungi</taxon>
        <taxon>Dikarya</taxon>
        <taxon>Ascomycota</taxon>
        <taxon>Pezizomycotina</taxon>
        <taxon>Dothideomycetes</taxon>
        <taxon>Dothideomycetidae</taxon>
        <taxon>Mycosphaerellales</taxon>
        <taxon>Teratosphaeriaceae</taxon>
        <taxon>Baudoinia</taxon>
    </lineage>
</organism>
<dbReference type="KEGG" id="bcom:BAUCODRAFT_38731"/>
<gene>
    <name evidence="1" type="ORF">BAUCODRAFT_38731</name>
</gene>
<proteinExistence type="predicted"/>
<protein>
    <submittedName>
        <fullName evidence="1">Uncharacterized protein</fullName>
    </submittedName>
</protein>
<evidence type="ECO:0000313" key="1">
    <source>
        <dbReference type="EMBL" id="EMC91623.1"/>
    </source>
</evidence>
<sequence>MHHHLTHQLHSSIADDQPHLQAADTLTQCFHHNGNSDHICAHWAARTLHPLECVELAGISAATGASINTPVRQSSR</sequence>
<dbReference type="Proteomes" id="UP000011761">
    <property type="component" value="Unassembled WGS sequence"/>
</dbReference>
<reference evidence="1 2" key="1">
    <citation type="journal article" date="2012" name="PLoS Pathog.">
        <title>Diverse lifestyles and strategies of plant pathogenesis encoded in the genomes of eighteen Dothideomycetes fungi.</title>
        <authorList>
            <person name="Ohm R.A."/>
            <person name="Feau N."/>
            <person name="Henrissat B."/>
            <person name="Schoch C.L."/>
            <person name="Horwitz B.A."/>
            <person name="Barry K.W."/>
            <person name="Condon B.J."/>
            <person name="Copeland A.C."/>
            <person name="Dhillon B."/>
            <person name="Glaser F."/>
            <person name="Hesse C.N."/>
            <person name="Kosti I."/>
            <person name="LaButti K."/>
            <person name="Lindquist E.A."/>
            <person name="Lucas S."/>
            <person name="Salamov A.A."/>
            <person name="Bradshaw R.E."/>
            <person name="Ciuffetti L."/>
            <person name="Hamelin R.C."/>
            <person name="Kema G.H.J."/>
            <person name="Lawrence C."/>
            <person name="Scott J.A."/>
            <person name="Spatafora J.W."/>
            <person name="Turgeon B.G."/>
            <person name="de Wit P.J.G.M."/>
            <person name="Zhong S."/>
            <person name="Goodwin S.B."/>
            <person name="Grigoriev I.V."/>
        </authorList>
    </citation>
    <scope>NUCLEOTIDE SEQUENCE [LARGE SCALE GENOMIC DNA]</scope>
    <source>
        <strain evidence="1 2">UAMH 10762</strain>
    </source>
</reference>
<keyword evidence="2" id="KW-1185">Reference proteome</keyword>
<dbReference type="HOGENOM" id="CLU_2654101_0_0_1"/>
<dbReference type="RefSeq" id="XP_007680888.1">
    <property type="nucleotide sequence ID" value="XM_007682698.1"/>
</dbReference>
<dbReference type="AlphaFoldDB" id="M2MJX6"/>
<dbReference type="EMBL" id="KB445563">
    <property type="protein sequence ID" value="EMC91623.1"/>
    <property type="molecule type" value="Genomic_DNA"/>
</dbReference>
<dbReference type="GeneID" id="19113624"/>
<evidence type="ECO:0000313" key="2">
    <source>
        <dbReference type="Proteomes" id="UP000011761"/>
    </source>
</evidence>